<accession>A0A7Z7LCG8</accession>
<gene>
    <name evidence="1" type="ORF">MESINF_0061</name>
</gene>
<sequence length="80" mass="9612">MFYRSRNMGIFNLELFVNHGARGKSYIATLSQKEEIVIESLRSEEDALLFEEFIWASLQRVRDYIEFKDFESFSHGRRQQ</sequence>
<proteinExistence type="predicted"/>
<keyword evidence="2" id="KW-1185">Reference proteome</keyword>
<evidence type="ECO:0000313" key="2">
    <source>
        <dbReference type="Proteomes" id="UP000250796"/>
    </source>
</evidence>
<dbReference type="Proteomes" id="UP000250796">
    <property type="component" value="Chromosome MESINF"/>
</dbReference>
<reference evidence="1 2" key="1">
    <citation type="submission" date="2017-01" db="EMBL/GenBank/DDBJ databases">
        <authorList>
            <person name="Erauso G."/>
        </authorList>
    </citation>
    <scope>NUCLEOTIDE SEQUENCE [LARGE SCALE GENOMIC DNA]</scope>
    <source>
        <strain evidence="1">MESINF1</strain>
    </source>
</reference>
<dbReference type="KEGG" id="minf:MESINF_0061"/>
<dbReference type="RefSeq" id="WP_169697972.1">
    <property type="nucleotide sequence ID" value="NZ_LS974202.1"/>
</dbReference>
<protein>
    <submittedName>
        <fullName evidence="1">Uncharacterized protein</fullName>
    </submittedName>
</protein>
<dbReference type="EMBL" id="LS974202">
    <property type="protein sequence ID" value="SSC11510.1"/>
    <property type="molecule type" value="Genomic_DNA"/>
</dbReference>
<evidence type="ECO:0000313" key="1">
    <source>
        <dbReference type="EMBL" id="SSC11510.1"/>
    </source>
</evidence>
<name>A0A7Z7LCG8_9BACT</name>
<organism evidence="1 2">
    <name type="scientific">Mesotoga infera</name>
    <dbReference type="NCBI Taxonomy" id="1236046"/>
    <lineage>
        <taxon>Bacteria</taxon>
        <taxon>Thermotogati</taxon>
        <taxon>Thermotogota</taxon>
        <taxon>Thermotogae</taxon>
        <taxon>Kosmotogales</taxon>
        <taxon>Kosmotogaceae</taxon>
        <taxon>Mesotoga</taxon>
    </lineage>
</organism>
<dbReference type="AlphaFoldDB" id="A0A7Z7LCG8"/>